<dbReference type="PANTHER" id="PTHR30349">
    <property type="entry name" value="PHAGE INTEGRASE-RELATED"/>
    <property type="match status" value="1"/>
</dbReference>
<sequence length="379" mass="43118">MSNANPVKKPYPDFPLFPHRNGQWCKKIRGKHRHFGSVKDGWESALELYQLQRDDLYAGRDPQVYDEGLTLADLWTDFLVDFQKRVDRGRVGQGSWNDHQRTGKLVVACLGRHTLVSTIRKSDLKRLREGWEDAYAPATIAGHVARVKAVFAWAYEDEELIETPIKFGRVFARPAESEFRQHRERSKTKLLTAAQIRSLLAVATPQMRCCILLGINMALNNKDCGFLEFRHVDLDTGWVTYPRNKTHCRRKALLWPETLAAINAYLPKRRRPKSAELADRILLTRCGGPLAFAHKRDSPIAKQFSKLRIAAKIPDAASFGALRHTFRSVAEDNPAKDLTAIRCVMGHADQSIDDAYIEYIGDAGLVATSDHVRDWYLRG</sequence>
<dbReference type="GO" id="GO:0006310">
    <property type="term" value="P:DNA recombination"/>
    <property type="evidence" value="ECO:0007669"/>
    <property type="project" value="UniProtKB-KW"/>
</dbReference>
<dbReference type="GO" id="GO:0015074">
    <property type="term" value="P:DNA integration"/>
    <property type="evidence" value="ECO:0007669"/>
    <property type="project" value="InterPro"/>
</dbReference>
<evidence type="ECO:0000256" key="2">
    <source>
        <dbReference type="ARBA" id="ARBA00023172"/>
    </source>
</evidence>
<keyword evidence="1" id="KW-0238">DNA-binding</keyword>
<dbReference type="PANTHER" id="PTHR30349:SF90">
    <property type="entry name" value="TYROSINE RECOMBINASE XERD"/>
    <property type="match status" value="1"/>
</dbReference>
<proteinExistence type="predicted"/>
<dbReference type="RefSeq" id="WP_146405063.1">
    <property type="nucleotide sequence ID" value="NZ_SJPU01000001.1"/>
</dbReference>
<dbReference type="OrthoDB" id="246806at2"/>
<keyword evidence="2" id="KW-0233">DNA recombination</keyword>
<dbReference type="InterPro" id="IPR010998">
    <property type="entry name" value="Integrase_recombinase_N"/>
</dbReference>
<protein>
    <submittedName>
        <fullName evidence="4">Tyrosine recombinase XerC</fullName>
    </submittedName>
</protein>
<accession>A0A5C6C1L4</accession>
<dbReference type="Proteomes" id="UP000319908">
    <property type="component" value="Unassembled WGS sequence"/>
</dbReference>
<name>A0A5C6C1L4_9BACT</name>
<dbReference type="Gene3D" id="1.10.150.130">
    <property type="match status" value="1"/>
</dbReference>
<dbReference type="GO" id="GO:0003677">
    <property type="term" value="F:DNA binding"/>
    <property type="evidence" value="ECO:0007669"/>
    <property type="project" value="UniProtKB-KW"/>
</dbReference>
<comment type="caution">
    <text evidence="4">The sequence shown here is derived from an EMBL/GenBank/DDBJ whole genome shotgun (WGS) entry which is preliminary data.</text>
</comment>
<dbReference type="InterPro" id="IPR050090">
    <property type="entry name" value="Tyrosine_recombinase_XerCD"/>
</dbReference>
<dbReference type="PROSITE" id="PS51898">
    <property type="entry name" value="TYR_RECOMBINASE"/>
    <property type="match status" value="1"/>
</dbReference>
<keyword evidence="5" id="KW-1185">Reference proteome</keyword>
<dbReference type="InterPro" id="IPR011010">
    <property type="entry name" value="DNA_brk_join_enz"/>
</dbReference>
<organism evidence="4 5">
    <name type="scientific">Allorhodopirellula heiligendammensis</name>
    <dbReference type="NCBI Taxonomy" id="2714739"/>
    <lineage>
        <taxon>Bacteria</taxon>
        <taxon>Pseudomonadati</taxon>
        <taxon>Planctomycetota</taxon>
        <taxon>Planctomycetia</taxon>
        <taxon>Pirellulales</taxon>
        <taxon>Pirellulaceae</taxon>
        <taxon>Allorhodopirellula</taxon>
    </lineage>
</organism>
<evidence type="ECO:0000256" key="1">
    <source>
        <dbReference type="ARBA" id="ARBA00023125"/>
    </source>
</evidence>
<feature type="domain" description="Tyr recombinase" evidence="3">
    <location>
        <begin position="186"/>
        <end position="377"/>
    </location>
</feature>
<evidence type="ECO:0000313" key="5">
    <source>
        <dbReference type="Proteomes" id="UP000319908"/>
    </source>
</evidence>
<gene>
    <name evidence="4" type="primary">xerC_1</name>
    <name evidence="4" type="ORF">Poly21_01850</name>
</gene>
<dbReference type="Gene3D" id="1.10.443.10">
    <property type="entry name" value="Intergrase catalytic core"/>
    <property type="match status" value="1"/>
</dbReference>
<dbReference type="EMBL" id="SJPU01000001">
    <property type="protein sequence ID" value="TWU18032.1"/>
    <property type="molecule type" value="Genomic_DNA"/>
</dbReference>
<reference evidence="4 5" key="1">
    <citation type="journal article" date="2020" name="Antonie Van Leeuwenhoek">
        <title>Rhodopirellula heiligendammensis sp. nov., Rhodopirellula pilleata sp. nov., and Rhodopirellula solitaria sp. nov. isolated from natural or artificial marine surfaces in Northern Germany and California, USA, and emended description of the genus Rhodopirellula.</title>
        <authorList>
            <person name="Kallscheuer N."/>
            <person name="Wiegand S."/>
            <person name="Jogler M."/>
            <person name="Boedeker C."/>
            <person name="Peeters S.H."/>
            <person name="Rast P."/>
            <person name="Heuer A."/>
            <person name="Jetten M.S.M."/>
            <person name="Rohde M."/>
            <person name="Jogler C."/>
        </authorList>
    </citation>
    <scope>NUCLEOTIDE SEQUENCE [LARGE SCALE GENOMIC DNA]</scope>
    <source>
        <strain evidence="4 5">Poly21</strain>
    </source>
</reference>
<dbReference type="SUPFAM" id="SSF56349">
    <property type="entry name" value="DNA breaking-rejoining enzymes"/>
    <property type="match status" value="1"/>
</dbReference>
<dbReference type="AlphaFoldDB" id="A0A5C6C1L4"/>
<dbReference type="InterPro" id="IPR002104">
    <property type="entry name" value="Integrase_catalytic"/>
</dbReference>
<evidence type="ECO:0000259" key="3">
    <source>
        <dbReference type="PROSITE" id="PS51898"/>
    </source>
</evidence>
<evidence type="ECO:0000313" key="4">
    <source>
        <dbReference type="EMBL" id="TWU18032.1"/>
    </source>
</evidence>
<dbReference type="InterPro" id="IPR013762">
    <property type="entry name" value="Integrase-like_cat_sf"/>
</dbReference>